<dbReference type="InterPro" id="IPR001387">
    <property type="entry name" value="Cro/C1-type_HTH"/>
</dbReference>
<dbReference type="KEGG" id="apre:CNX65_21685"/>
<dbReference type="PROSITE" id="PS50943">
    <property type="entry name" value="HTH_CROC1"/>
    <property type="match status" value="1"/>
</dbReference>
<dbReference type="Gene3D" id="3.30.450.180">
    <property type="match status" value="1"/>
</dbReference>
<evidence type="ECO:0000313" key="2">
    <source>
        <dbReference type="EMBL" id="ATE55579.1"/>
    </source>
</evidence>
<dbReference type="Proteomes" id="UP000218505">
    <property type="component" value="Chromosome"/>
</dbReference>
<dbReference type="SMART" id="SM00530">
    <property type="entry name" value="HTH_XRE"/>
    <property type="match status" value="1"/>
</dbReference>
<sequence>MAHTGPVDGPGQLAEYLQACRARLRPADVGLDTYGERRRVPGLRREEVAGLAGVSASYYVRLEQGLSVNASTEVVDGIARALRLDRDEHEHLRALARPRRRGAVKRPPVERVSASATELLAALGAVPAVLLGRRTDVLAWNPLGHALFAGHLDRDSVDRPAERPNMARLVFLDAHTRELYPRWEAKARAVVGNLRATAGRHPDDRLLSALVGELVTGSAEFAALWAGHRVKACGSDEHEMRHPLVGAMSVRQQALRPADAPEQALTLVTAEPGSPSQAALTLLAQAVLEG</sequence>
<dbReference type="SUPFAM" id="SSF47413">
    <property type="entry name" value="lambda repressor-like DNA-binding domains"/>
    <property type="match status" value="1"/>
</dbReference>
<reference evidence="2" key="1">
    <citation type="submission" date="2017-09" db="EMBL/GenBank/DDBJ databases">
        <title>Complete Genome Sequence of ansamitocin-producing Bacterium Actinosynnema pretiosum X47.</title>
        <authorList>
            <person name="Cao G."/>
            <person name="Zong G."/>
            <person name="Zhong C."/>
            <person name="Fu J."/>
        </authorList>
    </citation>
    <scope>NUCLEOTIDE SEQUENCE [LARGE SCALE GENOMIC DNA]</scope>
    <source>
        <strain evidence="2">X47</strain>
    </source>
</reference>
<dbReference type="AlphaFoldDB" id="A0A290Z9C7"/>
<name>A0A290Z9C7_9PSEU</name>
<dbReference type="GO" id="GO:0003677">
    <property type="term" value="F:DNA binding"/>
    <property type="evidence" value="ECO:0007669"/>
    <property type="project" value="InterPro"/>
</dbReference>
<dbReference type="EMBL" id="CP023445">
    <property type="protein sequence ID" value="ATE55579.1"/>
    <property type="molecule type" value="Genomic_DNA"/>
</dbReference>
<accession>A0A290Z9C7</accession>
<dbReference type="Gene3D" id="1.10.260.40">
    <property type="entry name" value="lambda repressor-like DNA-binding domains"/>
    <property type="match status" value="1"/>
</dbReference>
<evidence type="ECO:0000313" key="3">
    <source>
        <dbReference type="Proteomes" id="UP000218505"/>
    </source>
</evidence>
<keyword evidence="3" id="KW-1185">Reference proteome</keyword>
<proteinExistence type="predicted"/>
<dbReference type="PANTHER" id="PTHR35010">
    <property type="entry name" value="BLL4672 PROTEIN-RELATED"/>
    <property type="match status" value="1"/>
</dbReference>
<evidence type="ECO:0000259" key="1">
    <source>
        <dbReference type="PROSITE" id="PS50943"/>
    </source>
</evidence>
<gene>
    <name evidence="2" type="ORF">CNX65_21685</name>
</gene>
<dbReference type="InterPro" id="IPR010982">
    <property type="entry name" value="Lambda_DNA-bd_dom_sf"/>
</dbReference>
<dbReference type="PANTHER" id="PTHR35010:SF2">
    <property type="entry name" value="BLL4672 PROTEIN"/>
    <property type="match status" value="1"/>
</dbReference>
<dbReference type="Pfam" id="PF13560">
    <property type="entry name" value="HTH_31"/>
    <property type="match status" value="1"/>
</dbReference>
<organism evidence="2 3">
    <name type="scientific">Actinosynnema pretiosum</name>
    <dbReference type="NCBI Taxonomy" id="42197"/>
    <lineage>
        <taxon>Bacteria</taxon>
        <taxon>Bacillati</taxon>
        <taxon>Actinomycetota</taxon>
        <taxon>Actinomycetes</taxon>
        <taxon>Pseudonocardiales</taxon>
        <taxon>Pseudonocardiaceae</taxon>
        <taxon>Actinosynnema</taxon>
    </lineage>
</organism>
<feature type="domain" description="HTH cro/C1-type" evidence="1">
    <location>
        <begin position="42"/>
        <end position="89"/>
    </location>
</feature>
<dbReference type="Pfam" id="PF17765">
    <property type="entry name" value="MLTR_LBD"/>
    <property type="match status" value="1"/>
</dbReference>
<dbReference type="InterPro" id="IPR041413">
    <property type="entry name" value="MLTR_LBD"/>
</dbReference>
<dbReference type="CDD" id="cd00093">
    <property type="entry name" value="HTH_XRE"/>
    <property type="match status" value="1"/>
</dbReference>
<protein>
    <submittedName>
        <fullName evidence="2">Transcriptional regulator</fullName>
    </submittedName>
</protein>